<gene>
    <name evidence="2" type="ORF">FRACA_2280010</name>
</gene>
<keyword evidence="1" id="KW-0812">Transmembrane</keyword>
<dbReference type="RefSeq" id="WP_133150665.1">
    <property type="nucleotide sequence ID" value="NZ_FZMO01000144.1"/>
</dbReference>
<keyword evidence="1" id="KW-0472">Membrane</keyword>
<proteinExistence type="predicted"/>
<feature type="transmembrane region" description="Helical" evidence="1">
    <location>
        <begin position="31"/>
        <end position="53"/>
    </location>
</feature>
<accession>A0A2I2KRA1</accession>
<protein>
    <submittedName>
        <fullName evidence="2">Uncharacterized protein</fullName>
    </submittedName>
</protein>
<dbReference type="Proteomes" id="UP000234331">
    <property type="component" value="Unassembled WGS sequence"/>
</dbReference>
<evidence type="ECO:0000256" key="1">
    <source>
        <dbReference type="SAM" id="Phobius"/>
    </source>
</evidence>
<dbReference type="AlphaFoldDB" id="A0A2I2KRA1"/>
<evidence type="ECO:0000313" key="3">
    <source>
        <dbReference type="Proteomes" id="UP000234331"/>
    </source>
</evidence>
<keyword evidence="1" id="KW-1133">Transmembrane helix</keyword>
<sequence>MLTTVYSTSLRNSTAGVAPAAQAHQAMAHGIATAFIVVAAFLAAVNLVAILALNVRKPAAAV</sequence>
<evidence type="ECO:0000313" key="2">
    <source>
        <dbReference type="EMBL" id="SNQ48198.1"/>
    </source>
</evidence>
<keyword evidence="3" id="KW-1185">Reference proteome</keyword>
<organism evidence="2 3">
    <name type="scientific">Frankia canadensis</name>
    <dbReference type="NCBI Taxonomy" id="1836972"/>
    <lineage>
        <taxon>Bacteria</taxon>
        <taxon>Bacillati</taxon>
        <taxon>Actinomycetota</taxon>
        <taxon>Actinomycetes</taxon>
        <taxon>Frankiales</taxon>
        <taxon>Frankiaceae</taxon>
        <taxon>Frankia</taxon>
    </lineage>
</organism>
<reference evidence="2 3" key="1">
    <citation type="submission" date="2017-06" db="EMBL/GenBank/DDBJ databases">
        <authorList>
            <person name="Kim H.J."/>
            <person name="Triplett B.A."/>
        </authorList>
    </citation>
    <scope>NUCLEOTIDE SEQUENCE [LARGE SCALE GENOMIC DNA]</scope>
    <source>
        <strain evidence="2">FRACA_ARgP5</strain>
    </source>
</reference>
<dbReference type="EMBL" id="FZMO01000144">
    <property type="protein sequence ID" value="SNQ48198.1"/>
    <property type="molecule type" value="Genomic_DNA"/>
</dbReference>
<name>A0A2I2KRA1_9ACTN</name>